<gene>
    <name evidence="16" type="ORF">FRUB_03422</name>
</gene>
<dbReference type="Proteomes" id="UP000214646">
    <property type="component" value="Unassembled WGS sequence"/>
</dbReference>
<feature type="transmembrane region" description="Helical" evidence="14">
    <location>
        <begin position="430"/>
        <end position="457"/>
    </location>
</feature>
<dbReference type="GO" id="GO:0032025">
    <property type="term" value="P:response to cobalt ion"/>
    <property type="evidence" value="ECO:0007669"/>
    <property type="project" value="TreeGrafter"/>
</dbReference>
<protein>
    <recommendedName>
        <fullName evidence="18">Nickel/cobalt efflux system</fullName>
    </recommendedName>
</protein>
<evidence type="ECO:0000256" key="13">
    <source>
        <dbReference type="SAM" id="MobiDB-lite"/>
    </source>
</evidence>
<comment type="subcellular location">
    <subcellularLocation>
        <location evidence="2">Cell membrane</location>
        <topology evidence="2">Multi-pass membrane protein</topology>
    </subcellularLocation>
</comment>
<keyword evidence="15" id="KW-0732">Signal</keyword>
<keyword evidence="4" id="KW-0813">Transport</keyword>
<evidence type="ECO:0000256" key="11">
    <source>
        <dbReference type="ARBA" id="ARBA00023136"/>
    </source>
</evidence>
<dbReference type="EMBL" id="NIDE01000004">
    <property type="protein sequence ID" value="OWK43823.1"/>
    <property type="molecule type" value="Genomic_DNA"/>
</dbReference>
<accession>A0A225DRZ7</accession>
<keyword evidence="5" id="KW-1003">Cell membrane</keyword>
<keyword evidence="17" id="KW-1185">Reference proteome</keyword>
<evidence type="ECO:0000313" key="16">
    <source>
        <dbReference type="EMBL" id="OWK43823.1"/>
    </source>
</evidence>
<evidence type="ECO:0000256" key="3">
    <source>
        <dbReference type="ARBA" id="ARBA00022426"/>
    </source>
</evidence>
<dbReference type="GO" id="GO:0010045">
    <property type="term" value="P:response to nickel cation"/>
    <property type="evidence" value="ECO:0007669"/>
    <property type="project" value="TreeGrafter"/>
</dbReference>
<keyword evidence="6" id="KW-0533">Nickel</keyword>
<reference evidence="17" key="1">
    <citation type="submission" date="2017-06" db="EMBL/GenBank/DDBJ databases">
        <title>Genome analysis of Fimbriiglobus ruber SP5, the first member of the order Planctomycetales with confirmed chitinolytic capability.</title>
        <authorList>
            <person name="Ravin N.V."/>
            <person name="Rakitin A.L."/>
            <person name="Ivanova A.A."/>
            <person name="Beletsky A.V."/>
            <person name="Kulichevskaya I.S."/>
            <person name="Mardanov A.V."/>
            <person name="Dedysh S.N."/>
        </authorList>
    </citation>
    <scope>NUCLEOTIDE SEQUENCE [LARGE SCALE GENOMIC DNA]</scope>
    <source>
        <strain evidence="17">SP5</strain>
    </source>
</reference>
<feature type="transmembrane region" description="Helical" evidence="14">
    <location>
        <begin position="288"/>
        <end position="314"/>
    </location>
</feature>
<dbReference type="GO" id="GO:0005886">
    <property type="term" value="C:plasma membrane"/>
    <property type="evidence" value="ECO:0007669"/>
    <property type="project" value="UniProtKB-SubCell"/>
</dbReference>
<proteinExistence type="predicted"/>
<keyword evidence="10" id="KW-0921">Nickel transport</keyword>
<dbReference type="Pfam" id="PF03824">
    <property type="entry name" value="NicO"/>
    <property type="match status" value="1"/>
</dbReference>
<feature type="compositionally biased region" description="Pro residues" evidence="13">
    <location>
        <begin position="201"/>
        <end position="213"/>
    </location>
</feature>
<comment type="caution">
    <text evidence="16">The sequence shown here is derived from an EMBL/GenBank/DDBJ whole genome shotgun (WGS) entry which is preliminary data.</text>
</comment>
<keyword evidence="7 14" id="KW-0812">Transmembrane</keyword>
<evidence type="ECO:0008006" key="18">
    <source>
        <dbReference type="Google" id="ProtNLM"/>
    </source>
</evidence>
<feature type="compositionally biased region" description="Basic residues" evidence="13">
    <location>
        <begin position="362"/>
        <end position="377"/>
    </location>
</feature>
<feature type="region of interest" description="Disordered" evidence="13">
    <location>
        <begin position="199"/>
        <end position="221"/>
    </location>
</feature>
<dbReference type="PANTHER" id="PTHR40659:SF1">
    <property type="entry name" value="NICKEL_COBALT EFFLUX SYSTEM RCNA"/>
    <property type="match status" value="1"/>
</dbReference>
<feature type="transmembrane region" description="Helical" evidence="14">
    <location>
        <begin position="400"/>
        <end position="424"/>
    </location>
</feature>
<evidence type="ECO:0000256" key="15">
    <source>
        <dbReference type="SAM" id="SignalP"/>
    </source>
</evidence>
<dbReference type="GO" id="GO:0046583">
    <property type="term" value="F:monoatomic cation efflux transmembrane transporter activity"/>
    <property type="evidence" value="ECO:0007669"/>
    <property type="project" value="TreeGrafter"/>
</dbReference>
<feature type="region of interest" description="Disordered" evidence="13">
    <location>
        <begin position="362"/>
        <end position="389"/>
    </location>
</feature>
<evidence type="ECO:0000256" key="14">
    <source>
        <dbReference type="SAM" id="Phobius"/>
    </source>
</evidence>
<keyword evidence="3" id="KW-0171">Cobalt transport</keyword>
<dbReference type="InterPro" id="IPR011541">
    <property type="entry name" value="Ni/Co_transpt_high_affinity"/>
</dbReference>
<keyword evidence="9" id="KW-0406">Ion transport</keyword>
<feature type="signal peptide" evidence="15">
    <location>
        <begin position="1"/>
        <end position="20"/>
    </location>
</feature>
<evidence type="ECO:0000256" key="4">
    <source>
        <dbReference type="ARBA" id="ARBA00022448"/>
    </source>
</evidence>
<evidence type="ECO:0000256" key="1">
    <source>
        <dbReference type="ARBA" id="ARBA00002510"/>
    </source>
</evidence>
<keyword evidence="12" id="KW-0170">Cobalt</keyword>
<evidence type="ECO:0000256" key="7">
    <source>
        <dbReference type="ARBA" id="ARBA00022692"/>
    </source>
</evidence>
<comment type="function">
    <text evidence="1">Efflux system for nickel and cobalt.</text>
</comment>
<evidence type="ECO:0000256" key="6">
    <source>
        <dbReference type="ARBA" id="ARBA00022596"/>
    </source>
</evidence>
<dbReference type="GO" id="GO:0006824">
    <property type="term" value="P:cobalt ion transport"/>
    <property type="evidence" value="ECO:0007669"/>
    <property type="project" value="UniProtKB-KW"/>
</dbReference>
<feature type="transmembrane region" description="Helical" evidence="14">
    <location>
        <begin position="326"/>
        <end position="344"/>
    </location>
</feature>
<dbReference type="PANTHER" id="PTHR40659">
    <property type="entry name" value="NICKEL/COBALT EFFLUX SYSTEM RCNA"/>
    <property type="match status" value="1"/>
</dbReference>
<feature type="transmembrane region" description="Helical" evidence="14">
    <location>
        <begin position="469"/>
        <end position="489"/>
    </location>
</feature>
<dbReference type="InterPro" id="IPR051224">
    <property type="entry name" value="NiCoT_RcnA"/>
</dbReference>
<keyword evidence="11 14" id="KW-0472">Membrane</keyword>
<evidence type="ECO:0000256" key="2">
    <source>
        <dbReference type="ARBA" id="ARBA00004651"/>
    </source>
</evidence>
<name>A0A225DRZ7_9BACT</name>
<evidence type="ECO:0000256" key="12">
    <source>
        <dbReference type="ARBA" id="ARBA00023285"/>
    </source>
</evidence>
<sequence>MNRFIFATIVLPLLSAAALAHPLPNMRFDRTVHVRLTATGVTVKYSLELNDWTMVLDGKNLVSAEETKDVAGQRAFAQVYARKKAPLIADNLRSTVNGTNLTFRQFGKTELEPERDHLQLRFQFRADWPQGGGKQSFAFEDQNFEDRSGQSFLTLDKSGEGLTLISSDDPADLRGKSPLDYKPGDEKRARQASAVFELANAPPPPAPSQPSKPQPEATAPSVEVVGAPKPLFEDIRDRGLVAFFDSNVGFGVMLLLSAVFGIAHAFTPGHGKTMVAAYLVGERGTVRHAVVLGCVATAAHTGSVILLAAVTYAVYGNEPPKDAQGWLTIIGGLLIAGVGLWLFLQRVRGRADHVHLFSDHHHHHDHEHGHAHGHHHDHNHDHHHGPPPEAAKTEFGWMRVILLGLGGGIIPCWDAVLLFLAALTRGKVGLAIPLLIAFSAGLASVLVGLGIGVVYANRAGGRQFGERKWFKLLPVLSAILLMCLGVWFARDGWHALGANPDEEVNGRP</sequence>
<feature type="compositionally biased region" description="Basic and acidic residues" evidence="13">
    <location>
        <begin position="171"/>
        <end position="186"/>
    </location>
</feature>
<evidence type="ECO:0000256" key="5">
    <source>
        <dbReference type="ARBA" id="ARBA00022475"/>
    </source>
</evidence>
<feature type="transmembrane region" description="Helical" evidence="14">
    <location>
        <begin position="248"/>
        <end position="267"/>
    </location>
</feature>
<evidence type="ECO:0000256" key="9">
    <source>
        <dbReference type="ARBA" id="ARBA00023065"/>
    </source>
</evidence>
<evidence type="ECO:0000313" key="17">
    <source>
        <dbReference type="Proteomes" id="UP000214646"/>
    </source>
</evidence>
<organism evidence="16 17">
    <name type="scientific">Fimbriiglobus ruber</name>
    <dbReference type="NCBI Taxonomy" id="1908690"/>
    <lineage>
        <taxon>Bacteria</taxon>
        <taxon>Pseudomonadati</taxon>
        <taxon>Planctomycetota</taxon>
        <taxon>Planctomycetia</taxon>
        <taxon>Gemmatales</taxon>
        <taxon>Gemmataceae</taxon>
        <taxon>Fimbriiglobus</taxon>
    </lineage>
</organism>
<feature type="region of interest" description="Disordered" evidence="13">
    <location>
        <begin position="164"/>
        <end position="186"/>
    </location>
</feature>
<keyword evidence="8 14" id="KW-1133">Transmembrane helix</keyword>
<dbReference type="OrthoDB" id="271709at2"/>
<evidence type="ECO:0000256" key="10">
    <source>
        <dbReference type="ARBA" id="ARBA00023112"/>
    </source>
</evidence>
<feature type="chain" id="PRO_5013098696" description="Nickel/cobalt efflux system" evidence="15">
    <location>
        <begin position="21"/>
        <end position="508"/>
    </location>
</feature>
<dbReference type="RefSeq" id="WP_088254625.1">
    <property type="nucleotide sequence ID" value="NZ_NIDE01000004.1"/>
</dbReference>
<dbReference type="AlphaFoldDB" id="A0A225DRZ7"/>
<dbReference type="GO" id="GO:0015099">
    <property type="term" value="F:nickel cation transmembrane transporter activity"/>
    <property type="evidence" value="ECO:0007669"/>
    <property type="project" value="InterPro"/>
</dbReference>
<evidence type="ECO:0000256" key="8">
    <source>
        <dbReference type="ARBA" id="ARBA00022989"/>
    </source>
</evidence>